<dbReference type="SUPFAM" id="SSF52540">
    <property type="entry name" value="P-loop containing nucleoside triphosphate hydrolases"/>
    <property type="match status" value="1"/>
</dbReference>
<dbReference type="PANTHER" id="PTHR11070">
    <property type="entry name" value="UVRD / RECB / PCRA DNA HELICASE FAMILY MEMBER"/>
    <property type="match status" value="1"/>
</dbReference>
<evidence type="ECO:0000256" key="6">
    <source>
        <dbReference type="ARBA" id="ARBA00023125"/>
    </source>
</evidence>
<feature type="binding site" evidence="11">
    <location>
        <begin position="35"/>
        <end position="42"/>
    </location>
    <ligand>
        <name>ATP</name>
        <dbReference type="ChEBI" id="CHEBI:30616"/>
    </ligand>
</feature>
<dbReference type="GO" id="GO:0016887">
    <property type="term" value="F:ATP hydrolysis activity"/>
    <property type="evidence" value="ECO:0007669"/>
    <property type="project" value="RHEA"/>
</dbReference>
<comment type="catalytic activity">
    <reaction evidence="8">
        <text>Couples ATP hydrolysis with the unwinding of duplex DNA by translocating in the 3'-5' direction.</text>
        <dbReference type="EC" id="5.6.2.4"/>
    </reaction>
</comment>
<accession>A0A1F4ULP9</accession>
<sequence>MAEKNTKIYSKFFENLNQQQIKAVKHLNGPALVVAGPGSGKTKVLTHRVAYLINHHKVDPTNILCVTFTNKAAQEMQLRIAKLLKGKIKLSFIGTFHSISSRILRKDGFHAGISISYVIYDQDDSLSVIKNIIKDFGIDSKNIKPTSVANAISGAKAELVGPSEYESSAYGYFYKTTAKIYYEYQKRLKTNNALDFDDLLFELVKLFRAYPNVLEKYQDQFQHILVDEYQDTNKAQYVLTKMLAQKNKNLYVVGDMSQAIYSFRGADYRNILNFQTDYKDVLIYNLEQNYRSTQNILDAAKNVIKNNSTHISLDLWTTQGEGDKLGNFLGFSEYEEAEFVANQTLDKIKHGHDFRDIAVLYRTNAQSRNLEEHFIKNNIPYKIIGGLRFYSRKEVKDITAYLRIIHNPKDSVSWERVINVPPRKIGQKSVEILKKNKWDIDEVEEKSNLPIKKWIGQKENLSTLELMDMVLDDTKYLDFLNDGTDEGQYRIENIKELRTVAQKFVKLEDFLENVSLIESSNKAEPDKYHAVTLMTIHASKGLEFPVIFIIGMEEGLFPHSQSIMEKEEIEEERRLCYVAITRAKEKVFFTRASSRMYFGLRQNNLPSRFLLEIPGEILESIGVKQQNISSTSFDLNKVLDDLEFDRNNFSW</sequence>
<dbReference type="GO" id="GO:0003677">
    <property type="term" value="F:DNA binding"/>
    <property type="evidence" value="ECO:0007669"/>
    <property type="project" value="UniProtKB-KW"/>
</dbReference>
<keyword evidence="4 11" id="KW-0347">Helicase</keyword>
<dbReference type="EC" id="5.6.2.4" evidence="9"/>
<feature type="domain" description="UvrD-like helicase C-terminal" evidence="13">
    <location>
        <begin position="294"/>
        <end position="541"/>
    </location>
</feature>
<protein>
    <recommendedName>
        <fullName evidence="9">DNA 3'-5' helicase</fullName>
        <ecNumber evidence="9">5.6.2.4</ecNumber>
    </recommendedName>
</protein>
<evidence type="ECO:0000256" key="3">
    <source>
        <dbReference type="ARBA" id="ARBA00022801"/>
    </source>
</evidence>
<dbReference type="AlphaFoldDB" id="A0A1F4ULP9"/>
<evidence type="ECO:0000256" key="8">
    <source>
        <dbReference type="ARBA" id="ARBA00034617"/>
    </source>
</evidence>
<dbReference type="InterPro" id="IPR013986">
    <property type="entry name" value="DExx_box_DNA_helicase_dom_sf"/>
</dbReference>
<evidence type="ECO:0000256" key="2">
    <source>
        <dbReference type="ARBA" id="ARBA00022741"/>
    </source>
</evidence>
<dbReference type="Gene3D" id="1.10.486.10">
    <property type="entry name" value="PCRA, domain 4"/>
    <property type="match status" value="1"/>
</dbReference>
<dbReference type="GO" id="GO:0005829">
    <property type="term" value="C:cytosol"/>
    <property type="evidence" value="ECO:0007669"/>
    <property type="project" value="TreeGrafter"/>
</dbReference>
<dbReference type="Pfam" id="PF00580">
    <property type="entry name" value="UvrD-helicase"/>
    <property type="match status" value="1"/>
</dbReference>
<evidence type="ECO:0000256" key="4">
    <source>
        <dbReference type="ARBA" id="ARBA00022806"/>
    </source>
</evidence>
<dbReference type="Gene3D" id="3.40.50.300">
    <property type="entry name" value="P-loop containing nucleotide triphosphate hydrolases"/>
    <property type="match status" value="2"/>
</dbReference>
<dbReference type="PANTHER" id="PTHR11070:SF2">
    <property type="entry name" value="ATP-DEPENDENT DNA HELICASE SRS2"/>
    <property type="match status" value="1"/>
</dbReference>
<comment type="similarity">
    <text evidence="1">Belongs to the helicase family. UvrD subfamily.</text>
</comment>
<dbReference type="Proteomes" id="UP000178615">
    <property type="component" value="Unassembled WGS sequence"/>
</dbReference>
<organism evidence="14 15">
    <name type="scientific">candidate division WWE3 bacterium RBG_19FT_COMBO_34_6</name>
    <dbReference type="NCBI Taxonomy" id="1802612"/>
    <lineage>
        <taxon>Bacteria</taxon>
        <taxon>Katanobacteria</taxon>
    </lineage>
</organism>
<feature type="domain" description="UvrD-like helicase ATP-binding" evidence="12">
    <location>
        <begin position="14"/>
        <end position="293"/>
    </location>
</feature>
<reference evidence="14 15" key="1">
    <citation type="journal article" date="2016" name="Nat. Commun.">
        <title>Thousands of microbial genomes shed light on interconnected biogeochemical processes in an aquifer system.</title>
        <authorList>
            <person name="Anantharaman K."/>
            <person name="Brown C.T."/>
            <person name="Hug L.A."/>
            <person name="Sharon I."/>
            <person name="Castelle C.J."/>
            <person name="Probst A.J."/>
            <person name="Thomas B.C."/>
            <person name="Singh A."/>
            <person name="Wilkins M.J."/>
            <person name="Karaoz U."/>
            <person name="Brodie E.L."/>
            <person name="Williams K.H."/>
            <person name="Hubbard S.S."/>
            <person name="Banfield J.F."/>
        </authorList>
    </citation>
    <scope>NUCLEOTIDE SEQUENCE [LARGE SCALE GENOMIC DNA]</scope>
</reference>
<proteinExistence type="inferred from homology"/>
<evidence type="ECO:0000313" key="14">
    <source>
        <dbReference type="EMBL" id="OGC45895.1"/>
    </source>
</evidence>
<dbReference type="InterPro" id="IPR014016">
    <property type="entry name" value="UvrD-like_ATP-bd"/>
</dbReference>
<dbReference type="GO" id="GO:0009314">
    <property type="term" value="P:response to radiation"/>
    <property type="evidence" value="ECO:0007669"/>
    <property type="project" value="UniProtKB-ARBA"/>
</dbReference>
<keyword evidence="6" id="KW-0238">DNA-binding</keyword>
<dbReference type="InterPro" id="IPR014017">
    <property type="entry name" value="DNA_helicase_UvrD-like_C"/>
</dbReference>
<evidence type="ECO:0000256" key="10">
    <source>
        <dbReference type="ARBA" id="ARBA00048988"/>
    </source>
</evidence>
<keyword evidence="7" id="KW-0413">Isomerase</keyword>
<dbReference type="Pfam" id="PF13361">
    <property type="entry name" value="UvrD_C"/>
    <property type="match status" value="1"/>
</dbReference>
<dbReference type="GO" id="GO:0043138">
    <property type="term" value="F:3'-5' DNA helicase activity"/>
    <property type="evidence" value="ECO:0007669"/>
    <property type="project" value="UniProtKB-EC"/>
</dbReference>
<dbReference type="InterPro" id="IPR027417">
    <property type="entry name" value="P-loop_NTPase"/>
</dbReference>
<evidence type="ECO:0000256" key="11">
    <source>
        <dbReference type="PROSITE-ProRule" id="PRU00560"/>
    </source>
</evidence>
<keyword evidence="2 11" id="KW-0547">Nucleotide-binding</keyword>
<evidence type="ECO:0000256" key="1">
    <source>
        <dbReference type="ARBA" id="ARBA00009922"/>
    </source>
</evidence>
<dbReference type="GO" id="GO:0033202">
    <property type="term" value="C:DNA helicase complex"/>
    <property type="evidence" value="ECO:0007669"/>
    <property type="project" value="TreeGrafter"/>
</dbReference>
<dbReference type="CDD" id="cd17932">
    <property type="entry name" value="DEXQc_UvrD"/>
    <property type="match status" value="1"/>
</dbReference>
<comment type="caution">
    <text evidence="14">The sequence shown here is derived from an EMBL/GenBank/DDBJ whole genome shotgun (WGS) entry which is preliminary data.</text>
</comment>
<name>A0A1F4ULP9_UNCKA</name>
<evidence type="ECO:0000256" key="5">
    <source>
        <dbReference type="ARBA" id="ARBA00022840"/>
    </source>
</evidence>
<dbReference type="PROSITE" id="PS51198">
    <property type="entry name" value="UVRD_HELICASE_ATP_BIND"/>
    <property type="match status" value="1"/>
</dbReference>
<dbReference type="GO" id="GO:0000725">
    <property type="term" value="P:recombinational repair"/>
    <property type="evidence" value="ECO:0007669"/>
    <property type="project" value="TreeGrafter"/>
</dbReference>
<evidence type="ECO:0000256" key="7">
    <source>
        <dbReference type="ARBA" id="ARBA00023235"/>
    </source>
</evidence>
<dbReference type="PROSITE" id="PS51217">
    <property type="entry name" value="UVRD_HELICASE_CTER"/>
    <property type="match status" value="1"/>
</dbReference>
<evidence type="ECO:0000256" key="9">
    <source>
        <dbReference type="ARBA" id="ARBA00034808"/>
    </source>
</evidence>
<dbReference type="Gene3D" id="1.10.10.160">
    <property type="match status" value="1"/>
</dbReference>
<evidence type="ECO:0000313" key="15">
    <source>
        <dbReference type="Proteomes" id="UP000178615"/>
    </source>
</evidence>
<dbReference type="FunFam" id="1.10.10.160:FF:000001">
    <property type="entry name" value="ATP-dependent DNA helicase"/>
    <property type="match status" value="1"/>
</dbReference>
<keyword evidence="5 11" id="KW-0067">ATP-binding</keyword>
<dbReference type="GO" id="GO:0005524">
    <property type="term" value="F:ATP binding"/>
    <property type="evidence" value="ECO:0007669"/>
    <property type="project" value="UniProtKB-UniRule"/>
</dbReference>
<gene>
    <name evidence="14" type="ORF">A2V49_02480</name>
</gene>
<keyword evidence="3 11" id="KW-0378">Hydrolase</keyword>
<evidence type="ECO:0000259" key="13">
    <source>
        <dbReference type="PROSITE" id="PS51217"/>
    </source>
</evidence>
<evidence type="ECO:0000259" key="12">
    <source>
        <dbReference type="PROSITE" id="PS51198"/>
    </source>
</evidence>
<dbReference type="EMBL" id="MEUV01000019">
    <property type="protein sequence ID" value="OGC45895.1"/>
    <property type="molecule type" value="Genomic_DNA"/>
</dbReference>
<dbReference type="InterPro" id="IPR000212">
    <property type="entry name" value="DNA_helicase_UvrD/REP"/>
</dbReference>
<comment type="catalytic activity">
    <reaction evidence="10">
        <text>ATP + H2O = ADP + phosphate + H(+)</text>
        <dbReference type="Rhea" id="RHEA:13065"/>
        <dbReference type="ChEBI" id="CHEBI:15377"/>
        <dbReference type="ChEBI" id="CHEBI:15378"/>
        <dbReference type="ChEBI" id="CHEBI:30616"/>
        <dbReference type="ChEBI" id="CHEBI:43474"/>
        <dbReference type="ChEBI" id="CHEBI:456216"/>
        <dbReference type="EC" id="5.6.2.4"/>
    </reaction>
</comment>